<evidence type="ECO:0000313" key="3">
    <source>
        <dbReference type="Proteomes" id="UP001458880"/>
    </source>
</evidence>
<dbReference type="Proteomes" id="UP001458880">
    <property type="component" value="Unassembled WGS sequence"/>
</dbReference>
<keyword evidence="3" id="KW-1185">Reference proteome</keyword>
<name>A0AAW1LRR2_POPJA</name>
<dbReference type="EMBL" id="JASPKY010000113">
    <property type="protein sequence ID" value="KAK9736467.1"/>
    <property type="molecule type" value="Genomic_DNA"/>
</dbReference>
<feature type="compositionally biased region" description="Basic and acidic residues" evidence="1">
    <location>
        <begin position="65"/>
        <end position="92"/>
    </location>
</feature>
<organism evidence="2 3">
    <name type="scientific">Popillia japonica</name>
    <name type="common">Japanese beetle</name>
    <dbReference type="NCBI Taxonomy" id="7064"/>
    <lineage>
        <taxon>Eukaryota</taxon>
        <taxon>Metazoa</taxon>
        <taxon>Ecdysozoa</taxon>
        <taxon>Arthropoda</taxon>
        <taxon>Hexapoda</taxon>
        <taxon>Insecta</taxon>
        <taxon>Pterygota</taxon>
        <taxon>Neoptera</taxon>
        <taxon>Endopterygota</taxon>
        <taxon>Coleoptera</taxon>
        <taxon>Polyphaga</taxon>
        <taxon>Scarabaeiformia</taxon>
        <taxon>Scarabaeidae</taxon>
        <taxon>Rutelinae</taxon>
        <taxon>Popillia</taxon>
    </lineage>
</organism>
<feature type="region of interest" description="Disordered" evidence="1">
    <location>
        <begin position="65"/>
        <end position="101"/>
    </location>
</feature>
<evidence type="ECO:0000256" key="1">
    <source>
        <dbReference type="SAM" id="MobiDB-lite"/>
    </source>
</evidence>
<sequence length="283" mass="32523">MFVDNGSVNPIFTFITNKIGEGYYTLSDLQQTAMNVTFLEETTKKFKVLVGQRGRQGEIKETASLAGRRDKNCSHEKRPLPSVSEEDKERSKKQQVSPAGETKTAVKKKDLCRSFCMYLYLILSLDVGDFKLHTGMKFVYMQEVIEMCPRQPIPPLSLPQEFEDGEFIPILSMPAEFEDDEFVPRHCAIAQPHYSVMPAEFEDDEFSKMTSEIINSMVEAMEHARLNLRRDENVAPYLKPIIRWKPVPIETFKLFFPLAHSEENHQMEASSYRGIQAILTTRP</sequence>
<comment type="caution">
    <text evidence="2">The sequence shown here is derived from an EMBL/GenBank/DDBJ whole genome shotgun (WGS) entry which is preliminary data.</text>
</comment>
<accession>A0AAW1LRR2</accession>
<reference evidence="2 3" key="1">
    <citation type="journal article" date="2024" name="BMC Genomics">
        <title>De novo assembly and annotation of Popillia japonica's genome with initial clues to its potential as an invasive pest.</title>
        <authorList>
            <person name="Cucini C."/>
            <person name="Boschi S."/>
            <person name="Funari R."/>
            <person name="Cardaioli E."/>
            <person name="Iannotti N."/>
            <person name="Marturano G."/>
            <person name="Paoli F."/>
            <person name="Bruttini M."/>
            <person name="Carapelli A."/>
            <person name="Frati F."/>
            <person name="Nardi F."/>
        </authorList>
    </citation>
    <scope>NUCLEOTIDE SEQUENCE [LARGE SCALE GENOMIC DNA]</scope>
    <source>
        <strain evidence="2">DMR45628</strain>
    </source>
</reference>
<proteinExistence type="predicted"/>
<dbReference type="AlphaFoldDB" id="A0AAW1LRR2"/>
<gene>
    <name evidence="2" type="ORF">QE152_g12453</name>
</gene>
<protein>
    <submittedName>
        <fullName evidence="2">Uncharacterized protein</fullName>
    </submittedName>
</protein>
<evidence type="ECO:0000313" key="2">
    <source>
        <dbReference type="EMBL" id="KAK9736467.1"/>
    </source>
</evidence>